<protein>
    <submittedName>
        <fullName evidence="1">Uncharacterized protein</fullName>
    </submittedName>
</protein>
<comment type="caution">
    <text evidence="1">The sequence shown here is derived from an EMBL/GenBank/DDBJ whole genome shotgun (WGS) entry which is preliminary data.</text>
</comment>
<accession>A0A1F8F2B0</accession>
<dbReference type="EMBL" id="MGJL01000026">
    <property type="protein sequence ID" value="OGN07274.1"/>
    <property type="molecule type" value="Genomic_DNA"/>
</dbReference>
<gene>
    <name evidence="1" type="ORF">A2750_03075</name>
</gene>
<dbReference type="AlphaFoldDB" id="A0A1F8F2B0"/>
<proteinExistence type="predicted"/>
<evidence type="ECO:0000313" key="1">
    <source>
        <dbReference type="EMBL" id="OGN07274.1"/>
    </source>
</evidence>
<reference evidence="1 2" key="1">
    <citation type="journal article" date="2016" name="Nat. Commun.">
        <title>Thousands of microbial genomes shed light on interconnected biogeochemical processes in an aquifer system.</title>
        <authorList>
            <person name="Anantharaman K."/>
            <person name="Brown C.T."/>
            <person name="Hug L.A."/>
            <person name="Sharon I."/>
            <person name="Castelle C.J."/>
            <person name="Probst A.J."/>
            <person name="Thomas B.C."/>
            <person name="Singh A."/>
            <person name="Wilkins M.J."/>
            <person name="Karaoz U."/>
            <person name="Brodie E.L."/>
            <person name="Williams K.H."/>
            <person name="Hubbard S.S."/>
            <person name="Banfield J.F."/>
        </authorList>
    </citation>
    <scope>NUCLEOTIDE SEQUENCE [LARGE SCALE GENOMIC DNA]</scope>
</reference>
<organism evidence="1 2">
    <name type="scientific">Candidatus Yanofskybacteria bacterium RIFCSPHIGHO2_01_FULL_45_42</name>
    <dbReference type="NCBI Taxonomy" id="1802671"/>
    <lineage>
        <taxon>Bacteria</taxon>
        <taxon>Candidatus Yanofskyibacteriota</taxon>
    </lineage>
</organism>
<name>A0A1F8F2B0_9BACT</name>
<dbReference type="Proteomes" id="UP000178023">
    <property type="component" value="Unassembled WGS sequence"/>
</dbReference>
<sequence length="89" mass="10233">MKKEYFLKCWVGPGMFPDERSICFKDKDGNDISGFVWAGAVDEENGLVRVDICNETLDVFLVTNGGWELFMSRRVWVPKDAIVIKNKEK</sequence>
<evidence type="ECO:0000313" key="2">
    <source>
        <dbReference type="Proteomes" id="UP000178023"/>
    </source>
</evidence>